<evidence type="ECO:0000256" key="7">
    <source>
        <dbReference type="ARBA" id="ARBA00022984"/>
    </source>
</evidence>
<keyword evidence="12" id="KW-0670">Pyruvate</keyword>
<dbReference type="NCBIfam" id="NF006873">
    <property type="entry name" value="PRK09369.1"/>
    <property type="match status" value="1"/>
</dbReference>
<feature type="binding site" evidence="12">
    <location>
        <position position="309"/>
    </location>
    <ligand>
        <name>UDP-N-acetyl-alpha-D-glucosamine</name>
        <dbReference type="ChEBI" id="CHEBI:57705"/>
    </ligand>
</feature>
<feature type="binding site" evidence="12">
    <location>
        <begin position="22"/>
        <end position="23"/>
    </location>
    <ligand>
        <name>phosphoenolpyruvate</name>
        <dbReference type="ChEBI" id="CHEBI:58702"/>
    </ligand>
</feature>
<feature type="modified residue" description="2-(S-cysteinyl)pyruvic acid O-phosphothioketal" evidence="12">
    <location>
        <position position="116"/>
    </location>
</feature>
<dbReference type="CDD" id="cd01555">
    <property type="entry name" value="UdpNAET"/>
    <property type="match status" value="1"/>
</dbReference>
<organism evidence="14 15">
    <name type="scientific">Ruficoccus amylovorans</name>
    <dbReference type="NCBI Taxonomy" id="1804625"/>
    <lineage>
        <taxon>Bacteria</taxon>
        <taxon>Pseudomonadati</taxon>
        <taxon>Verrucomicrobiota</taxon>
        <taxon>Opitutia</taxon>
        <taxon>Puniceicoccales</taxon>
        <taxon>Cerasicoccaceae</taxon>
        <taxon>Ruficoccus</taxon>
    </lineage>
</organism>
<feature type="active site" description="Proton donor" evidence="12">
    <location>
        <position position="116"/>
    </location>
</feature>
<keyword evidence="4 12" id="KW-0132">Cell division</keyword>
<dbReference type="PANTHER" id="PTHR43783">
    <property type="entry name" value="UDP-N-ACETYLGLUCOSAMINE 1-CARBOXYVINYLTRANSFERASE"/>
    <property type="match status" value="1"/>
</dbReference>
<evidence type="ECO:0000313" key="15">
    <source>
        <dbReference type="Proteomes" id="UP000546464"/>
    </source>
</evidence>
<comment type="caution">
    <text evidence="14">The sequence shown here is derived from an EMBL/GenBank/DDBJ whole genome shotgun (WGS) entry which is preliminary data.</text>
</comment>
<evidence type="ECO:0000256" key="11">
    <source>
        <dbReference type="ARBA" id="ARBA00047527"/>
    </source>
</evidence>
<sequence length="433" mass="46081">MDVVRIRGGRRLAGTVEIGGAKNACLPIFSACLLTAEPVTIRNVPDLSDVRFMADILERLGATVERLDPHTWRITAAQVATRAPYDLVRKMRASVCLMGPMVARMKRAEVSLPGGCVIGPRPIDLHLKGLSKLNCGVEIEAGYVKLDGSRMRGGEVFLGGRHGSTVTGTANILMAAVLTPGRTRIDSAACEPEVVDLCRLLISMGAKIEGVGSHAIHIEGVEALHGADYSVLHDRIEAGTYLLAGAITHSDITVKGAQAEHMAAFLDKLSEAGLVFEIVDAATIRVRGDQSDLRPVDVITLPHPGFPTDLQAQTCALLALIPGLSIVTERVYPNRFMHVPELGRMGADISIEGPSAVIKGGRPLSGAPVMASDLRASAALILAGLAASGETWVQRIYHLDRGYEKFDEKLASLGADVARLSDTEMPKDLSVEA</sequence>
<dbReference type="GO" id="GO:0019277">
    <property type="term" value="P:UDP-N-acetylgalactosamine biosynthetic process"/>
    <property type="evidence" value="ECO:0007669"/>
    <property type="project" value="InterPro"/>
</dbReference>
<comment type="catalytic activity">
    <reaction evidence="11 12">
        <text>phosphoenolpyruvate + UDP-N-acetyl-alpha-D-glucosamine = UDP-N-acetyl-3-O-(1-carboxyvinyl)-alpha-D-glucosamine + phosphate</text>
        <dbReference type="Rhea" id="RHEA:18681"/>
        <dbReference type="ChEBI" id="CHEBI:43474"/>
        <dbReference type="ChEBI" id="CHEBI:57705"/>
        <dbReference type="ChEBI" id="CHEBI:58702"/>
        <dbReference type="ChEBI" id="CHEBI:68483"/>
        <dbReference type="EC" id="2.5.1.7"/>
    </reaction>
</comment>
<dbReference type="InterPro" id="IPR050068">
    <property type="entry name" value="MurA_subfamily"/>
</dbReference>
<evidence type="ECO:0000256" key="10">
    <source>
        <dbReference type="ARBA" id="ARBA00038367"/>
    </source>
</evidence>
<keyword evidence="5 12" id="KW-0808">Transferase</keyword>
<dbReference type="NCBIfam" id="TIGR01072">
    <property type="entry name" value="murA"/>
    <property type="match status" value="1"/>
</dbReference>
<dbReference type="GO" id="GO:0008360">
    <property type="term" value="P:regulation of cell shape"/>
    <property type="evidence" value="ECO:0007669"/>
    <property type="project" value="UniProtKB-KW"/>
</dbReference>
<proteinExistence type="inferred from homology"/>
<keyword evidence="3 12" id="KW-0963">Cytoplasm</keyword>
<feature type="binding site" evidence="12">
    <location>
        <position position="92"/>
    </location>
    <ligand>
        <name>UDP-N-acetyl-alpha-D-glucosamine</name>
        <dbReference type="ChEBI" id="CHEBI:57705"/>
    </ligand>
</feature>
<dbReference type="InterPro" id="IPR013792">
    <property type="entry name" value="RNA3'P_cycl/enolpyr_Trfase_a/b"/>
</dbReference>
<dbReference type="Proteomes" id="UP000546464">
    <property type="component" value="Unassembled WGS sequence"/>
</dbReference>
<dbReference type="HAMAP" id="MF_00111">
    <property type="entry name" value="MurA"/>
    <property type="match status" value="1"/>
</dbReference>
<dbReference type="RefSeq" id="WP_185675136.1">
    <property type="nucleotide sequence ID" value="NZ_JACHVB010000020.1"/>
</dbReference>
<name>A0A842HF52_9BACT</name>
<accession>A0A842HF52</accession>
<comment type="pathway">
    <text evidence="2 12">Cell wall biogenesis; peptidoglycan biosynthesis.</text>
</comment>
<dbReference type="AlphaFoldDB" id="A0A842HF52"/>
<evidence type="ECO:0000313" key="14">
    <source>
        <dbReference type="EMBL" id="MBC2594154.1"/>
    </source>
</evidence>
<dbReference type="InterPro" id="IPR036968">
    <property type="entry name" value="Enolpyruvate_Tfrase_sf"/>
</dbReference>
<evidence type="ECO:0000256" key="8">
    <source>
        <dbReference type="ARBA" id="ARBA00023306"/>
    </source>
</evidence>
<dbReference type="GO" id="GO:0009252">
    <property type="term" value="P:peptidoglycan biosynthetic process"/>
    <property type="evidence" value="ECO:0007669"/>
    <property type="project" value="UniProtKB-UniRule"/>
</dbReference>
<dbReference type="GO" id="GO:0008760">
    <property type="term" value="F:UDP-N-acetylglucosamine 1-carboxyvinyltransferase activity"/>
    <property type="evidence" value="ECO:0007669"/>
    <property type="project" value="UniProtKB-UniRule"/>
</dbReference>
<comment type="subcellular location">
    <subcellularLocation>
        <location evidence="1 12">Cytoplasm</location>
    </subcellularLocation>
</comment>
<dbReference type="GO" id="GO:0005737">
    <property type="term" value="C:cytoplasm"/>
    <property type="evidence" value="ECO:0007669"/>
    <property type="project" value="UniProtKB-SubCell"/>
</dbReference>
<keyword evidence="6 12" id="KW-0133">Cell shape</keyword>
<keyword evidence="15" id="KW-1185">Reference proteome</keyword>
<evidence type="ECO:0000256" key="9">
    <source>
        <dbReference type="ARBA" id="ARBA00023316"/>
    </source>
</evidence>
<evidence type="ECO:0000256" key="5">
    <source>
        <dbReference type="ARBA" id="ARBA00022679"/>
    </source>
</evidence>
<evidence type="ECO:0000256" key="2">
    <source>
        <dbReference type="ARBA" id="ARBA00004752"/>
    </source>
</evidence>
<dbReference type="InterPro" id="IPR001986">
    <property type="entry name" value="Enolpyruvate_Tfrase_dom"/>
</dbReference>
<dbReference type="InterPro" id="IPR005750">
    <property type="entry name" value="UDP_GlcNAc_COvinyl_MurA"/>
</dbReference>
<keyword evidence="8 12" id="KW-0131">Cell cycle</keyword>
<protein>
    <recommendedName>
        <fullName evidence="12">UDP-N-acetylglucosamine 1-carboxyvinyltransferase</fullName>
        <ecNumber evidence="12">2.5.1.7</ecNumber>
    </recommendedName>
    <alternativeName>
        <fullName evidence="12">Enoylpyruvate transferase</fullName>
    </alternativeName>
    <alternativeName>
        <fullName evidence="12">UDP-N-acetylglucosamine enolpyruvyl transferase</fullName>
        <shortName evidence="12">EPT</shortName>
    </alternativeName>
</protein>
<keyword evidence="9 12" id="KW-0961">Cell wall biogenesis/degradation</keyword>
<dbReference type="EC" id="2.5.1.7" evidence="12"/>
<comment type="function">
    <text evidence="12">Cell wall formation. Adds enolpyruvyl to UDP-N-acetylglucosamine.</text>
</comment>
<dbReference type="Gene3D" id="3.65.10.10">
    <property type="entry name" value="Enolpyruvate transferase domain"/>
    <property type="match status" value="2"/>
</dbReference>
<evidence type="ECO:0000259" key="13">
    <source>
        <dbReference type="Pfam" id="PF00275"/>
    </source>
</evidence>
<dbReference type="SUPFAM" id="SSF55205">
    <property type="entry name" value="EPT/RTPC-like"/>
    <property type="match status" value="1"/>
</dbReference>
<evidence type="ECO:0000256" key="6">
    <source>
        <dbReference type="ARBA" id="ARBA00022960"/>
    </source>
</evidence>
<dbReference type="PANTHER" id="PTHR43783:SF1">
    <property type="entry name" value="UDP-N-ACETYLGLUCOSAMINE 1-CARBOXYVINYLTRANSFERASE"/>
    <property type="match status" value="1"/>
</dbReference>
<feature type="binding site" evidence="12">
    <location>
        <begin position="121"/>
        <end position="125"/>
    </location>
    <ligand>
        <name>UDP-N-acetyl-alpha-D-glucosamine</name>
        <dbReference type="ChEBI" id="CHEBI:57705"/>
    </ligand>
</feature>
<evidence type="ECO:0000256" key="3">
    <source>
        <dbReference type="ARBA" id="ARBA00022490"/>
    </source>
</evidence>
<dbReference type="UniPathway" id="UPA00219"/>
<gene>
    <name evidence="12 14" type="primary">murA</name>
    <name evidence="14" type="ORF">H5P28_07745</name>
</gene>
<feature type="domain" description="Enolpyruvate transferase" evidence="13">
    <location>
        <begin position="7"/>
        <end position="410"/>
    </location>
</feature>
<evidence type="ECO:0000256" key="1">
    <source>
        <dbReference type="ARBA" id="ARBA00004496"/>
    </source>
</evidence>
<evidence type="ECO:0000256" key="4">
    <source>
        <dbReference type="ARBA" id="ARBA00022618"/>
    </source>
</evidence>
<dbReference type="Pfam" id="PF00275">
    <property type="entry name" value="EPSP_synthase"/>
    <property type="match status" value="1"/>
</dbReference>
<evidence type="ECO:0000256" key="12">
    <source>
        <dbReference type="HAMAP-Rule" id="MF_00111"/>
    </source>
</evidence>
<keyword evidence="7 12" id="KW-0573">Peptidoglycan synthesis</keyword>
<comment type="caution">
    <text evidence="12">Lacks conserved residue(s) required for the propagation of feature annotation.</text>
</comment>
<feature type="binding site" evidence="12">
    <location>
        <position position="331"/>
    </location>
    <ligand>
        <name>UDP-N-acetyl-alpha-D-glucosamine</name>
        <dbReference type="ChEBI" id="CHEBI:57705"/>
    </ligand>
</feature>
<dbReference type="GO" id="GO:0071555">
    <property type="term" value="P:cell wall organization"/>
    <property type="evidence" value="ECO:0007669"/>
    <property type="project" value="UniProtKB-KW"/>
</dbReference>
<reference evidence="14 15" key="1">
    <citation type="submission" date="2020-07" db="EMBL/GenBank/DDBJ databases">
        <authorList>
            <person name="Feng X."/>
        </authorList>
    </citation>
    <scope>NUCLEOTIDE SEQUENCE [LARGE SCALE GENOMIC DNA]</scope>
    <source>
        <strain evidence="14 15">JCM31066</strain>
    </source>
</reference>
<dbReference type="EMBL" id="JACHVB010000020">
    <property type="protein sequence ID" value="MBC2594154.1"/>
    <property type="molecule type" value="Genomic_DNA"/>
</dbReference>
<dbReference type="GO" id="GO:0051301">
    <property type="term" value="P:cell division"/>
    <property type="evidence" value="ECO:0007669"/>
    <property type="project" value="UniProtKB-KW"/>
</dbReference>
<comment type="similarity">
    <text evidence="10 12">Belongs to the EPSP synthase family. MurA subfamily.</text>
</comment>